<feature type="transmembrane region" description="Helical" evidence="1">
    <location>
        <begin position="76"/>
        <end position="98"/>
    </location>
</feature>
<evidence type="ECO:0000256" key="1">
    <source>
        <dbReference type="SAM" id="Phobius"/>
    </source>
</evidence>
<keyword evidence="3" id="KW-1185">Reference proteome</keyword>
<evidence type="ECO:0000313" key="3">
    <source>
        <dbReference type="Proteomes" id="UP001597168"/>
    </source>
</evidence>
<keyword evidence="1" id="KW-0812">Transmembrane</keyword>
<feature type="transmembrane region" description="Helical" evidence="1">
    <location>
        <begin position="168"/>
        <end position="185"/>
    </location>
</feature>
<accession>A0ABW3R4C0</accession>
<dbReference type="EMBL" id="JBHTLK010000283">
    <property type="protein sequence ID" value="MFD1151826.1"/>
    <property type="molecule type" value="Genomic_DNA"/>
</dbReference>
<dbReference type="Proteomes" id="UP001597168">
    <property type="component" value="Unassembled WGS sequence"/>
</dbReference>
<feature type="non-terminal residue" evidence="2">
    <location>
        <position position="204"/>
    </location>
</feature>
<proteinExistence type="predicted"/>
<feature type="transmembrane region" description="Helical" evidence="1">
    <location>
        <begin position="104"/>
        <end position="123"/>
    </location>
</feature>
<keyword evidence="1" id="KW-1133">Transmembrane helix</keyword>
<organism evidence="2 3">
    <name type="scientific">Saccharothrix hoggarensis</name>
    <dbReference type="NCBI Taxonomy" id="913853"/>
    <lineage>
        <taxon>Bacteria</taxon>
        <taxon>Bacillati</taxon>
        <taxon>Actinomycetota</taxon>
        <taxon>Actinomycetes</taxon>
        <taxon>Pseudonocardiales</taxon>
        <taxon>Pseudonocardiaceae</taxon>
        <taxon>Saccharothrix</taxon>
    </lineage>
</organism>
<protein>
    <submittedName>
        <fullName evidence="2">Polymerase</fullName>
    </submittedName>
</protein>
<evidence type="ECO:0000313" key="2">
    <source>
        <dbReference type="EMBL" id="MFD1151826.1"/>
    </source>
</evidence>
<keyword evidence="1" id="KW-0472">Membrane</keyword>
<reference evidence="3" key="1">
    <citation type="journal article" date="2019" name="Int. J. Syst. Evol. Microbiol.">
        <title>The Global Catalogue of Microorganisms (GCM) 10K type strain sequencing project: providing services to taxonomists for standard genome sequencing and annotation.</title>
        <authorList>
            <consortium name="The Broad Institute Genomics Platform"/>
            <consortium name="The Broad Institute Genome Sequencing Center for Infectious Disease"/>
            <person name="Wu L."/>
            <person name="Ma J."/>
        </authorList>
    </citation>
    <scope>NUCLEOTIDE SEQUENCE [LARGE SCALE GENOMIC DNA]</scope>
    <source>
        <strain evidence="3">CCUG 60214</strain>
    </source>
</reference>
<sequence length="204" mass="20773">MTSRACLGAAGAGAGVRPDAGTLLLRAFACATVFSAPLEGYLFQVHGQLAKVPPALLAVTWVVVRARQRRAPEPHPVHAVLVAFALVLLASSAVHAGGGYTLEYALRWLPFLLVTVVLVDVASREVPIRAVLGATVAGAVVAAVGALHSLLAEGQTRATGPLEDPNDLAYFLVAALPLLVALRRAGRVALAVAGTVLAAGAALA</sequence>
<name>A0ABW3R4C0_9PSEU</name>
<gene>
    <name evidence="2" type="ORF">ACFQ3T_32215</name>
</gene>
<comment type="caution">
    <text evidence="2">The sequence shown here is derived from an EMBL/GenBank/DDBJ whole genome shotgun (WGS) entry which is preliminary data.</text>
</comment>
<feature type="transmembrane region" description="Helical" evidence="1">
    <location>
        <begin position="130"/>
        <end position="148"/>
    </location>
</feature>